<protein>
    <recommendedName>
        <fullName evidence="1">Novel STAND NTPase 5 domain-containing protein</fullName>
    </recommendedName>
</protein>
<dbReference type="EMBL" id="QXMN01000010">
    <property type="protein sequence ID" value="RIX81316.1"/>
    <property type="molecule type" value="Genomic_DNA"/>
</dbReference>
<accession>A0A9X8D651</accession>
<comment type="caution">
    <text evidence="2">The sequence shown here is derived from an EMBL/GenBank/DDBJ whole genome shotgun (WGS) entry which is preliminary data.</text>
</comment>
<dbReference type="InterPro" id="IPR057574">
    <property type="entry name" value="nSTAND_NTPase5_dom"/>
</dbReference>
<evidence type="ECO:0000259" key="1">
    <source>
        <dbReference type="Pfam" id="PF25199"/>
    </source>
</evidence>
<keyword evidence="3" id="KW-1185">Reference proteome</keyword>
<dbReference type="RefSeq" id="WP_119553557.1">
    <property type="nucleotide sequence ID" value="NZ_QXMN01000010.1"/>
</dbReference>
<organism evidence="2 3">
    <name type="scientific">Acidovorax cavernicola</name>
    <dbReference type="NCBI Taxonomy" id="1675792"/>
    <lineage>
        <taxon>Bacteria</taxon>
        <taxon>Pseudomonadati</taxon>
        <taxon>Pseudomonadota</taxon>
        <taxon>Betaproteobacteria</taxon>
        <taxon>Burkholderiales</taxon>
        <taxon>Comamonadaceae</taxon>
        <taxon>Acidovorax</taxon>
    </lineage>
</organism>
<dbReference type="OrthoDB" id="4217949at2"/>
<dbReference type="Proteomes" id="UP000265619">
    <property type="component" value="Unassembled WGS sequence"/>
</dbReference>
<dbReference type="Pfam" id="PF13289">
    <property type="entry name" value="SIR2_2"/>
    <property type="match status" value="1"/>
</dbReference>
<evidence type="ECO:0000313" key="2">
    <source>
        <dbReference type="EMBL" id="RIX81316.1"/>
    </source>
</evidence>
<dbReference type="Pfam" id="PF25199">
    <property type="entry name" value="nSTAND_NTPase5"/>
    <property type="match status" value="1"/>
</dbReference>
<sequence length="828" mass="93777">MKLVTEFNIPESDAKKLVAALTEEAVSLLTGAGASFGATGGDGVALAGGGELAKEMNTIFDLGLVNGEAENLPLVYNDIKSQASYRGRLNSFLQKRFTRCSPTWQSSIRSVPWKRIWTLNIDDVLERVASDPKHEKKKVFSWGDAYEPRRMDRRELQIVHLHGRASELNDHPDHLIFSMVEYASRAEASPGWHTEFRSEFCQKPFIVCGARLQEEYDLSTVLNFGNQSRARGGCPSLIVLRSFSPGQKERFERQGLLAVAADGEKFFKALIEDIENWRSDNEVTDEALNRGYLELKSHFKLLSKKDDSLVKRKVLNFYEAAETQWSHVVNGNDAIFEESKTAANHLATDSDAIARVSLINGGPTSGKTAALFRAALTLLNAGYSVWEFRGEEGFNVDELFLYLARNEKLVLLFDDCANYSSLFVELMEVADQLNCKILVLAACDLVRTRAVTADWRGADVRTISMSPLKRRSFELLFQKRSDKGRLGRCANLSEANAWFEFSKVYGGHILEWLESLENAHPYRDAIVNMFRGASDVADVDRNLLSAVAAVHRFGYSLPFFIFDSYRATYAQNEIFADKGPLQQLGYIDRNGARLRSRAFSEFVWNQLSVEKKYLWSKVIASTLAPIVVRSAIARRTLAYQIMKSLMSWQVVVSNVGERADDWYGELELACGWNARFWEQRALLASENNDESKAFSFAKKAVTLHHSDPFTHTTLGKVCVHIGINRKDQVGVDRFWEGVDSLENSRQIARDSGLEWEHPYITFFSHALRAADENHFKNENSSLNKKWAEWMRAARVSKAFPPNSIGARDLDDFDHRWRMVFVRNNKGYA</sequence>
<reference evidence="2 3" key="1">
    <citation type="submission" date="2018-09" db="EMBL/GenBank/DDBJ databases">
        <title>Acidovorax cavernicola nov. sp. isolated from Gruta de las Maravillas (Aracena, Spain).</title>
        <authorList>
            <person name="Jurado V."/>
            <person name="Gutierrez-Patricio S."/>
            <person name="Gonzalez-Pimentel J.L."/>
            <person name="Miller A.Z."/>
            <person name="Laiz L."/>
            <person name="Saiz-Jimenez C."/>
        </authorList>
    </citation>
    <scope>NUCLEOTIDE SEQUENCE [LARGE SCALE GENOMIC DNA]</scope>
    <source>
        <strain evidence="2 3">1011MAR4D40.2</strain>
    </source>
</reference>
<proteinExistence type="predicted"/>
<name>A0A9X8D651_9BURK</name>
<feature type="domain" description="Novel STAND NTPase 5" evidence="1">
    <location>
        <begin position="316"/>
        <end position="450"/>
    </location>
</feature>
<gene>
    <name evidence="2" type="ORF">D3H34_10820</name>
</gene>
<evidence type="ECO:0000313" key="3">
    <source>
        <dbReference type="Proteomes" id="UP000265619"/>
    </source>
</evidence>
<dbReference type="AlphaFoldDB" id="A0A9X8D651"/>